<reference evidence="2 3" key="1">
    <citation type="submission" date="2017-11" db="EMBL/GenBank/DDBJ databases">
        <title>Genome-resolved metagenomics identifies genetic mobility, metabolic interactions, and unexpected diversity in perchlorate-reducing communities.</title>
        <authorList>
            <person name="Barnum T.P."/>
            <person name="Figueroa I.A."/>
            <person name="Carlstrom C.I."/>
            <person name="Lucas L.N."/>
            <person name="Engelbrektson A.L."/>
            <person name="Coates J.D."/>
        </authorList>
    </citation>
    <scope>NUCLEOTIDE SEQUENCE [LARGE SCALE GENOMIC DNA]</scope>
    <source>
        <strain evidence="2">BM301</strain>
    </source>
</reference>
<dbReference type="Proteomes" id="UP000235015">
    <property type="component" value="Unassembled WGS sequence"/>
</dbReference>
<dbReference type="RefSeq" id="WP_029132404.1">
    <property type="nucleotide sequence ID" value="NZ_CAXXYC010000003.1"/>
</dbReference>
<comment type="caution">
    <text evidence="2">The sequence shown here is derived from an EMBL/GenBank/DDBJ whole genome shotgun (WGS) entry which is preliminary data.</text>
</comment>
<dbReference type="SUPFAM" id="SSF54427">
    <property type="entry name" value="NTF2-like"/>
    <property type="match status" value="1"/>
</dbReference>
<dbReference type="InterPro" id="IPR004027">
    <property type="entry name" value="SEC_C_motif"/>
</dbReference>
<dbReference type="Gene3D" id="3.10.450.50">
    <property type="match status" value="1"/>
</dbReference>
<dbReference type="AlphaFoldDB" id="A0A2N6D0C3"/>
<dbReference type="NCBIfam" id="NF002449">
    <property type="entry name" value="PRK01617.1"/>
    <property type="match status" value="1"/>
</dbReference>
<proteinExistence type="predicted"/>
<dbReference type="InterPro" id="IPR048469">
    <property type="entry name" value="YchJ-like_M"/>
</dbReference>
<evidence type="ECO:0000259" key="1">
    <source>
        <dbReference type="Pfam" id="PF17775"/>
    </source>
</evidence>
<evidence type="ECO:0000313" key="3">
    <source>
        <dbReference type="Proteomes" id="UP000235015"/>
    </source>
</evidence>
<dbReference type="STRING" id="1111735.GCA_000428045_02755"/>
<dbReference type="SUPFAM" id="SSF103642">
    <property type="entry name" value="Sec-C motif"/>
    <property type="match status" value="1"/>
</dbReference>
<dbReference type="InterPro" id="IPR032710">
    <property type="entry name" value="NTF2-like_dom_sf"/>
</dbReference>
<gene>
    <name evidence="2" type="ORF">C0630_02820</name>
</gene>
<dbReference type="NCBIfam" id="NF002486">
    <property type="entry name" value="PRK01752.1"/>
    <property type="match status" value="1"/>
</dbReference>
<name>A0A2N6D0C3_9GAMM</name>
<dbReference type="PANTHER" id="PTHR33747:SF1">
    <property type="entry name" value="ADENYLATE CYCLASE-ASSOCIATED CAP C-TERMINAL DOMAIN-CONTAINING PROTEIN"/>
    <property type="match status" value="1"/>
</dbReference>
<accession>A0A2N6D0C3</accession>
<dbReference type="Pfam" id="PF17775">
    <property type="entry name" value="YchJ_M-like"/>
    <property type="match status" value="1"/>
</dbReference>
<evidence type="ECO:0000313" key="2">
    <source>
        <dbReference type="EMBL" id="PLX63107.1"/>
    </source>
</evidence>
<protein>
    <recommendedName>
        <fullName evidence="1">YchJ-like middle NTF2-like domain-containing protein</fullName>
    </recommendedName>
</protein>
<sequence length="161" mass="18053">MSLCLCGSNKLAADCCSPVINGERKAVTAENLMRARYCAFALGRVDFLSSSLHPDHRDDHDVEATRRWAENSEWLGLQIVESERGGEPDTEGVVEFIARFKEKGVIRYHHERSNFSKVDGEWYFVDGELVLPETKINESPKIGRNDPCPCGSGKKFKKCCG</sequence>
<feature type="domain" description="YchJ-like middle NTF2-like" evidence="1">
    <location>
        <begin position="28"/>
        <end position="127"/>
    </location>
</feature>
<organism evidence="2 3">
    <name type="scientific">Sedimenticola selenatireducens</name>
    <dbReference type="NCBI Taxonomy" id="191960"/>
    <lineage>
        <taxon>Bacteria</taxon>
        <taxon>Pseudomonadati</taxon>
        <taxon>Pseudomonadota</taxon>
        <taxon>Gammaproteobacteria</taxon>
        <taxon>Chromatiales</taxon>
        <taxon>Sedimenticolaceae</taxon>
        <taxon>Sedimenticola</taxon>
    </lineage>
</organism>
<dbReference type="EMBL" id="PKUN01000002">
    <property type="protein sequence ID" value="PLX63107.1"/>
    <property type="molecule type" value="Genomic_DNA"/>
</dbReference>
<dbReference type="PANTHER" id="PTHR33747">
    <property type="entry name" value="UPF0225 PROTEIN SCO1677"/>
    <property type="match status" value="1"/>
</dbReference>
<dbReference type="Pfam" id="PF02810">
    <property type="entry name" value="SEC-C"/>
    <property type="match status" value="1"/>
</dbReference>